<dbReference type="OrthoDB" id="9805416at2"/>
<dbReference type="SUPFAM" id="SSF51735">
    <property type="entry name" value="NAD(P)-binding Rossmann-fold domains"/>
    <property type="match status" value="1"/>
</dbReference>
<name>A0A1X1EKK9_PANCY</name>
<dbReference type="AlphaFoldDB" id="A0A1X1EKK9"/>
<keyword evidence="8" id="KW-1185">Reference proteome</keyword>
<organism evidence="7 8">
    <name type="scientific">Pantoea cypripedii</name>
    <name type="common">Pectobacterium cypripedii</name>
    <name type="synonym">Erwinia cypripedii</name>
    <dbReference type="NCBI Taxonomy" id="55209"/>
    <lineage>
        <taxon>Bacteria</taxon>
        <taxon>Pseudomonadati</taxon>
        <taxon>Pseudomonadota</taxon>
        <taxon>Gammaproteobacteria</taxon>
        <taxon>Enterobacterales</taxon>
        <taxon>Erwiniaceae</taxon>
        <taxon>Pantoea</taxon>
    </lineage>
</organism>
<dbReference type="CDD" id="cd12173">
    <property type="entry name" value="PGDH_4"/>
    <property type="match status" value="1"/>
</dbReference>
<protein>
    <submittedName>
        <fullName evidence="7">Hydroxyacid dehydrogenase</fullName>
    </submittedName>
</protein>
<dbReference type="Proteomes" id="UP000193749">
    <property type="component" value="Unassembled WGS sequence"/>
</dbReference>
<evidence type="ECO:0000256" key="2">
    <source>
        <dbReference type="ARBA" id="ARBA00023002"/>
    </source>
</evidence>
<dbReference type="Pfam" id="PF00389">
    <property type="entry name" value="2-Hacid_dh"/>
    <property type="match status" value="1"/>
</dbReference>
<dbReference type="InterPro" id="IPR036291">
    <property type="entry name" value="NAD(P)-bd_dom_sf"/>
</dbReference>
<dbReference type="STRING" id="55209.HA50_22205"/>
<dbReference type="GO" id="GO:0051287">
    <property type="term" value="F:NAD binding"/>
    <property type="evidence" value="ECO:0007669"/>
    <property type="project" value="InterPro"/>
</dbReference>
<dbReference type="PANTHER" id="PTHR43761">
    <property type="entry name" value="D-ISOMER SPECIFIC 2-HYDROXYACID DEHYDROGENASE FAMILY PROTEIN (AFU_ORTHOLOGUE AFUA_1G13630)"/>
    <property type="match status" value="1"/>
</dbReference>
<keyword evidence="2 4" id="KW-0560">Oxidoreductase</keyword>
<feature type="domain" description="D-isomer specific 2-hydroxyacid dehydrogenase NAD-binding" evidence="6">
    <location>
        <begin position="103"/>
        <end position="280"/>
    </location>
</feature>
<dbReference type="PROSITE" id="PS00065">
    <property type="entry name" value="D_2_HYDROXYACID_DH_1"/>
    <property type="match status" value="1"/>
</dbReference>
<gene>
    <name evidence="7" type="ORF">HA50_22205</name>
</gene>
<dbReference type="PROSITE" id="PS00671">
    <property type="entry name" value="D_2_HYDROXYACID_DH_3"/>
    <property type="match status" value="1"/>
</dbReference>
<keyword evidence="3" id="KW-0520">NAD</keyword>
<dbReference type="FunFam" id="3.40.50.720:FF:000203">
    <property type="entry name" value="D-3-phosphoglycerate dehydrogenase (SerA)"/>
    <property type="match status" value="1"/>
</dbReference>
<dbReference type="PROSITE" id="PS00670">
    <property type="entry name" value="D_2_HYDROXYACID_DH_2"/>
    <property type="match status" value="1"/>
</dbReference>
<dbReference type="InterPro" id="IPR006139">
    <property type="entry name" value="D-isomer_2_OHA_DH_cat_dom"/>
</dbReference>
<dbReference type="SUPFAM" id="SSF52283">
    <property type="entry name" value="Formate/glycerate dehydrogenase catalytic domain-like"/>
    <property type="match status" value="1"/>
</dbReference>
<dbReference type="InterPro" id="IPR029753">
    <property type="entry name" value="D-isomer_DH_CS"/>
</dbReference>
<evidence type="ECO:0000259" key="6">
    <source>
        <dbReference type="Pfam" id="PF02826"/>
    </source>
</evidence>
<evidence type="ECO:0000256" key="4">
    <source>
        <dbReference type="RuleBase" id="RU003719"/>
    </source>
</evidence>
<dbReference type="Pfam" id="PF02826">
    <property type="entry name" value="2-Hacid_dh_C"/>
    <property type="match status" value="1"/>
</dbReference>
<evidence type="ECO:0000313" key="7">
    <source>
        <dbReference type="EMBL" id="ORM89362.1"/>
    </source>
</evidence>
<evidence type="ECO:0000256" key="1">
    <source>
        <dbReference type="ARBA" id="ARBA00005854"/>
    </source>
</evidence>
<evidence type="ECO:0000313" key="8">
    <source>
        <dbReference type="Proteomes" id="UP000193749"/>
    </source>
</evidence>
<dbReference type="GO" id="GO:0016616">
    <property type="term" value="F:oxidoreductase activity, acting on the CH-OH group of donors, NAD or NADP as acceptor"/>
    <property type="evidence" value="ECO:0007669"/>
    <property type="project" value="InterPro"/>
</dbReference>
<dbReference type="Gene3D" id="3.40.50.720">
    <property type="entry name" value="NAD(P)-binding Rossmann-like Domain"/>
    <property type="match status" value="2"/>
</dbReference>
<dbReference type="PANTHER" id="PTHR43761:SF1">
    <property type="entry name" value="D-ISOMER SPECIFIC 2-HYDROXYACID DEHYDROGENASE CATALYTIC DOMAIN-CONTAINING PROTEIN-RELATED"/>
    <property type="match status" value="1"/>
</dbReference>
<accession>A0A1X1EKK9</accession>
<evidence type="ECO:0000256" key="3">
    <source>
        <dbReference type="ARBA" id="ARBA00023027"/>
    </source>
</evidence>
<comment type="similarity">
    <text evidence="1 4">Belongs to the D-isomer specific 2-hydroxyacid dehydrogenase family.</text>
</comment>
<comment type="caution">
    <text evidence="7">The sequence shown here is derived from an EMBL/GenBank/DDBJ whole genome shotgun (WGS) entry which is preliminary data.</text>
</comment>
<dbReference type="InterPro" id="IPR029752">
    <property type="entry name" value="D-isomer_DH_CS1"/>
</dbReference>
<feature type="domain" description="D-isomer specific 2-hydroxyacid dehydrogenase catalytic" evidence="5">
    <location>
        <begin position="11"/>
        <end position="312"/>
    </location>
</feature>
<dbReference type="RefSeq" id="WP_084879072.1">
    <property type="nucleotide sequence ID" value="NZ_JAGGMY010000002.1"/>
</dbReference>
<reference evidence="7 8" key="1">
    <citation type="journal article" date="2017" name="Antonie Van Leeuwenhoek">
        <title>Phylogenomic resolution of the bacterial genus Pantoea and its relationship with Erwinia and Tatumella.</title>
        <authorList>
            <person name="Palmer M."/>
            <person name="Steenkamp E.T."/>
            <person name="Coetzee M.P."/>
            <person name="Chan W.Y."/>
            <person name="van Zyl E."/>
            <person name="De Maayer P."/>
            <person name="Coutinho T.A."/>
            <person name="Blom J."/>
            <person name="Smits T.H."/>
            <person name="Duffy B."/>
            <person name="Venter S.N."/>
        </authorList>
    </citation>
    <scope>NUCLEOTIDE SEQUENCE [LARGE SCALE GENOMIC DNA]</scope>
    <source>
        <strain evidence="7 8">LMG 2657</strain>
    </source>
</reference>
<proteinExistence type="inferred from homology"/>
<dbReference type="InterPro" id="IPR006140">
    <property type="entry name" value="D-isomer_DH_NAD-bd"/>
</dbReference>
<dbReference type="EMBL" id="MLJI01000002">
    <property type="protein sequence ID" value="ORM89362.1"/>
    <property type="molecule type" value="Genomic_DNA"/>
</dbReference>
<sequence>MKQMCWAPHPINSSGINYLEENGLAVSTETSPEDPQQRQQIVAAIFRSGKFTRTMMEQLPHLRVIAVHGVGTDGIDLDAATENGIVVLNTPGMNSRSVAEHALALLFDLAKRLTVCDRAVHQQQYMAIKYTGGFQEIYGLTLGIVGYGAIGQILARMAVALGMKVMVHTSQPADVIAQAGCSKADDLAALLRESDFVSLHAPATADTYHLMDRQRLALMKRSACLINTSRGSLIDESALAEALHQGELAGAGLDVFELEPLASDSPLMTAPNLILTPHTAASSDSAMRNMALAAAQGVVTVLNNQPPLSLINPAVWSTRRQ</sequence>
<evidence type="ECO:0000259" key="5">
    <source>
        <dbReference type="Pfam" id="PF00389"/>
    </source>
</evidence>
<dbReference type="InterPro" id="IPR050418">
    <property type="entry name" value="D-iso_2-hydroxyacid_DH_PdxB"/>
</dbReference>